<feature type="transmembrane region" description="Helical" evidence="13">
    <location>
        <begin position="296"/>
        <end position="320"/>
    </location>
</feature>
<dbReference type="GO" id="GO:0006824">
    <property type="term" value="P:cobalt ion transport"/>
    <property type="evidence" value="ECO:0007669"/>
    <property type="project" value="UniProtKB-KW"/>
</dbReference>
<evidence type="ECO:0000256" key="2">
    <source>
        <dbReference type="ARBA" id="ARBA00004651"/>
    </source>
</evidence>
<feature type="transmembrane region" description="Helical" evidence="13">
    <location>
        <begin position="71"/>
        <end position="91"/>
    </location>
</feature>
<dbReference type="AlphaFoldDB" id="A0A939FW43"/>
<dbReference type="GO" id="GO:0010045">
    <property type="term" value="P:response to nickel cation"/>
    <property type="evidence" value="ECO:0007669"/>
    <property type="project" value="TreeGrafter"/>
</dbReference>
<protein>
    <recommendedName>
        <fullName evidence="13">Nickel/cobalt efflux system</fullName>
    </recommendedName>
</protein>
<evidence type="ECO:0000256" key="10">
    <source>
        <dbReference type="ARBA" id="ARBA00023112"/>
    </source>
</evidence>
<dbReference type="GO" id="GO:0005886">
    <property type="term" value="C:plasma membrane"/>
    <property type="evidence" value="ECO:0007669"/>
    <property type="project" value="UniProtKB-SubCell"/>
</dbReference>
<reference evidence="14" key="1">
    <citation type="submission" date="2021-03" db="EMBL/GenBank/DDBJ databases">
        <title>Whole genome sequence of Jiella sp. CQZ9-1.</title>
        <authorList>
            <person name="Tuo L."/>
        </authorList>
    </citation>
    <scope>NUCLEOTIDE SEQUENCE</scope>
    <source>
        <strain evidence="14">CQZ9-1</strain>
    </source>
</reference>
<evidence type="ECO:0000256" key="4">
    <source>
        <dbReference type="ARBA" id="ARBA00022448"/>
    </source>
</evidence>
<evidence type="ECO:0000256" key="13">
    <source>
        <dbReference type="RuleBase" id="RU362101"/>
    </source>
</evidence>
<proteinExistence type="inferred from homology"/>
<sequence length="360" mass="36559">MAGGLLLAAAIGASVDPAIAKSSIGIGTADVATAPSGGFLGGLFVEIGIRQRAFFTALRQALIGLKRGEGALTFLIGLSFLYGIFHAAGPGHGKAVIASYMLASRAELKRGVALAFASSLVQAMTALLVVGAGWYLLRGTALSMTDATDWLEIVSYLLVTGFGLLLLFKVGWKLQRHYRPVAKLRSSLSRGPVRRTGAGGAVRALAFAAPGELRANAMPAAEALAPGDVCGSGGAEVCDCGHSHIAQPDTLHGKMTLKSAITAVFAVGLRPCAGAVVVLTFALLNELYLGGLVSVFAMALGTAITVSALATLAVVGRGAIERAGRHAQRAVLVGYLIELTGASVMTLLGIGLLGGALAAL</sequence>
<keyword evidence="8 13" id="KW-1133">Transmembrane helix</keyword>
<dbReference type="PANTHER" id="PTHR40659:SF1">
    <property type="entry name" value="NICKEL_COBALT EFFLUX SYSTEM RCNA"/>
    <property type="match status" value="1"/>
</dbReference>
<keyword evidence="5" id="KW-1003">Cell membrane</keyword>
<comment type="caution">
    <text evidence="14">The sequence shown here is derived from an EMBL/GenBank/DDBJ whole genome shotgun (WGS) entry which is preliminary data.</text>
</comment>
<feature type="transmembrane region" description="Helical" evidence="13">
    <location>
        <begin position="332"/>
        <end position="359"/>
    </location>
</feature>
<gene>
    <name evidence="14" type="ORF">J1C48_10735</name>
</gene>
<evidence type="ECO:0000256" key="6">
    <source>
        <dbReference type="ARBA" id="ARBA00022596"/>
    </source>
</evidence>
<accession>A0A939FW43</accession>
<dbReference type="GO" id="GO:0015099">
    <property type="term" value="F:nickel cation transmembrane transporter activity"/>
    <property type="evidence" value="ECO:0007669"/>
    <property type="project" value="UniProtKB-UniRule"/>
</dbReference>
<evidence type="ECO:0000256" key="11">
    <source>
        <dbReference type="ARBA" id="ARBA00023136"/>
    </source>
</evidence>
<dbReference type="Pfam" id="PF03824">
    <property type="entry name" value="NicO"/>
    <property type="match status" value="1"/>
</dbReference>
<organism evidence="14 15">
    <name type="scientific">Jiella flava</name>
    <dbReference type="NCBI Taxonomy" id="2816857"/>
    <lineage>
        <taxon>Bacteria</taxon>
        <taxon>Pseudomonadati</taxon>
        <taxon>Pseudomonadota</taxon>
        <taxon>Alphaproteobacteria</taxon>
        <taxon>Hyphomicrobiales</taxon>
        <taxon>Aurantimonadaceae</taxon>
        <taxon>Jiella</taxon>
    </lineage>
</organism>
<keyword evidence="11 13" id="KW-0472">Membrane</keyword>
<dbReference type="GO" id="GO:0032025">
    <property type="term" value="P:response to cobalt ion"/>
    <property type="evidence" value="ECO:0007669"/>
    <property type="project" value="TreeGrafter"/>
</dbReference>
<keyword evidence="12" id="KW-0170">Cobalt</keyword>
<keyword evidence="3" id="KW-0171">Cobalt transport</keyword>
<evidence type="ECO:0000256" key="8">
    <source>
        <dbReference type="ARBA" id="ARBA00022989"/>
    </source>
</evidence>
<dbReference type="GO" id="GO:0046583">
    <property type="term" value="F:monoatomic cation efflux transmembrane transporter activity"/>
    <property type="evidence" value="ECO:0007669"/>
    <property type="project" value="TreeGrafter"/>
</dbReference>
<evidence type="ECO:0000256" key="1">
    <source>
        <dbReference type="ARBA" id="ARBA00002510"/>
    </source>
</evidence>
<dbReference type="RefSeq" id="WP_207257841.1">
    <property type="nucleotide sequence ID" value="NZ_JAFMPP010000008.1"/>
</dbReference>
<keyword evidence="4 13" id="KW-0813">Transport</keyword>
<evidence type="ECO:0000313" key="15">
    <source>
        <dbReference type="Proteomes" id="UP000664122"/>
    </source>
</evidence>
<comment type="subcellular location">
    <subcellularLocation>
        <location evidence="2 13">Cell membrane</location>
        <topology evidence="2 13">Multi-pass membrane protein</topology>
    </subcellularLocation>
</comment>
<feature type="transmembrane region" description="Helical" evidence="13">
    <location>
        <begin position="112"/>
        <end position="137"/>
    </location>
</feature>
<keyword evidence="9" id="KW-0406">Ion transport</keyword>
<evidence type="ECO:0000256" key="9">
    <source>
        <dbReference type="ARBA" id="ARBA00023065"/>
    </source>
</evidence>
<feature type="transmembrane region" description="Helical" evidence="13">
    <location>
        <begin position="153"/>
        <end position="172"/>
    </location>
</feature>
<evidence type="ECO:0000256" key="5">
    <source>
        <dbReference type="ARBA" id="ARBA00022475"/>
    </source>
</evidence>
<dbReference type="InterPro" id="IPR011541">
    <property type="entry name" value="Ni/Co_transpt_high_affinity"/>
</dbReference>
<evidence type="ECO:0000313" key="14">
    <source>
        <dbReference type="EMBL" id="MBO0663053.1"/>
    </source>
</evidence>
<evidence type="ECO:0000256" key="12">
    <source>
        <dbReference type="ARBA" id="ARBA00023285"/>
    </source>
</evidence>
<feature type="transmembrane region" description="Helical" evidence="13">
    <location>
        <begin position="260"/>
        <end position="284"/>
    </location>
</feature>
<evidence type="ECO:0000256" key="3">
    <source>
        <dbReference type="ARBA" id="ARBA00022426"/>
    </source>
</evidence>
<keyword evidence="15" id="KW-1185">Reference proteome</keyword>
<comment type="similarity">
    <text evidence="13">Belongs to the NiCoT transporter (TC 2.A.52) family.</text>
</comment>
<comment type="function">
    <text evidence="1">Efflux system for nickel and cobalt.</text>
</comment>
<keyword evidence="7 13" id="KW-0812">Transmembrane</keyword>
<dbReference type="InterPro" id="IPR051224">
    <property type="entry name" value="NiCoT_RcnA"/>
</dbReference>
<dbReference type="PANTHER" id="PTHR40659">
    <property type="entry name" value="NICKEL/COBALT EFFLUX SYSTEM RCNA"/>
    <property type="match status" value="1"/>
</dbReference>
<name>A0A939FW43_9HYPH</name>
<evidence type="ECO:0000256" key="7">
    <source>
        <dbReference type="ARBA" id="ARBA00022692"/>
    </source>
</evidence>
<keyword evidence="10" id="KW-0921">Nickel transport</keyword>
<dbReference type="Proteomes" id="UP000664122">
    <property type="component" value="Unassembled WGS sequence"/>
</dbReference>
<dbReference type="EMBL" id="JAFMPP010000008">
    <property type="protein sequence ID" value="MBO0663053.1"/>
    <property type="molecule type" value="Genomic_DNA"/>
</dbReference>
<keyword evidence="6" id="KW-0533">Nickel</keyword>